<dbReference type="SUPFAM" id="SSF50151">
    <property type="entry name" value="SacY-like RNA-binding domain"/>
    <property type="match status" value="1"/>
</dbReference>
<proteinExistence type="predicted"/>
<evidence type="ECO:0000256" key="1">
    <source>
        <dbReference type="SAM" id="MobiDB-lite"/>
    </source>
</evidence>
<evidence type="ECO:0000313" key="4">
    <source>
        <dbReference type="Proteomes" id="UP000254571"/>
    </source>
</evidence>
<feature type="compositionally biased region" description="Basic and acidic residues" evidence="1">
    <location>
        <begin position="35"/>
        <end position="53"/>
    </location>
</feature>
<feature type="region of interest" description="Disordered" evidence="1">
    <location>
        <begin position="35"/>
        <end position="60"/>
    </location>
</feature>
<evidence type="ECO:0000313" key="3">
    <source>
        <dbReference type="EMBL" id="STW08725.1"/>
    </source>
</evidence>
<protein>
    <submittedName>
        <fullName evidence="3">Beta-glucoside bgl operon antiterminator</fullName>
    </submittedName>
</protein>
<dbReference type="AlphaFoldDB" id="A0A7H4P8G0"/>
<organism evidence="3 4">
    <name type="scientific">Klebsiella grimontii</name>
    <dbReference type="NCBI Taxonomy" id="2058152"/>
    <lineage>
        <taxon>Bacteria</taxon>
        <taxon>Pseudomonadati</taxon>
        <taxon>Pseudomonadota</taxon>
        <taxon>Gammaproteobacteria</taxon>
        <taxon>Enterobacterales</taxon>
        <taxon>Enterobacteriaceae</taxon>
        <taxon>Klebsiella/Raoultella group</taxon>
        <taxon>Klebsiella</taxon>
    </lineage>
</organism>
<name>A0A7H4P8G0_9ENTR</name>
<dbReference type="Gene3D" id="2.30.24.10">
    <property type="entry name" value="CAT RNA-binding domain"/>
    <property type="match status" value="1"/>
</dbReference>
<dbReference type="SMART" id="SM01061">
    <property type="entry name" value="CAT_RBD"/>
    <property type="match status" value="1"/>
</dbReference>
<dbReference type="EMBL" id="UGMX01000002">
    <property type="protein sequence ID" value="STW08725.1"/>
    <property type="molecule type" value="Genomic_DNA"/>
</dbReference>
<evidence type="ECO:0000259" key="2">
    <source>
        <dbReference type="SMART" id="SM01061"/>
    </source>
</evidence>
<reference evidence="3 4" key="1">
    <citation type="submission" date="2018-06" db="EMBL/GenBank/DDBJ databases">
        <authorList>
            <consortium name="Pathogen Informatics"/>
            <person name="Doyle S."/>
        </authorList>
    </citation>
    <scope>NUCLEOTIDE SEQUENCE [LARGE SCALE GENOMIC DNA]</scope>
    <source>
        <strain evidence="3 4">NCTC9149</strain>
    </source>
</reference>
<feature type="domain" description="CAT RNA-binding" evidence="2">
    <location>
        <begin position="1"/>
        <end position="57"/>
    </location>
</feature>
<sequence>MIVQKVLNNSLVLSMDDDSREVIVMGKGIGFNSRPGDEIAPEKIEKAVRDPGARRAQRLS</sequence>
<gene>
    <name evidence="3" type="primary">bglG_2</name>
    <name evidence="3" type="ORF">NCTC9149_05192</name>
</gene>
<dbReference type="Proteomes" id="UP000254571">
    <property type="component" value="Unassembled WGS sequence"/>
</dbReference>
<accession>A0A7H4P8G0</accession>
<comment type="caution">
    <text evidence="3">The sequence shown here is derived from an EMBL/GenBank/DDBJ whole genome shotgun (WGS) entry which is preliminary data.</text>
</comment>
<dbReference type="InterPro" id="IPR036650">
    <property type="entry name" value="CAT_RNA-bd_dom_sf"/>
</dbReference>
<dbReference type="InterPro" id="IPR004341">
    <property type="entry name" value="CAT_RNA-bd_dom"/>
</dbReference>
<dbReference type="GO" id="GO:0003723">
    <property type="term" value="F:RNA binding"/>
    <property type="evidence" value="ECO:0007669"/>
    <property type="project" value="InterPro"/>
</dbReference>
<dbReference type="Pfam" id="PF03123">
    <property type="entry name" value="CAT_RBD"/>
    <property type="match status" value="1"/>
</dbReference>